<keyword evidence="2" id="KW-0472">Membrane</keyword>
<name>A0A1W2H0T3_9BACT</name>
<dbReference type="EMBL" id="LT838813">
    <property type="protein sequence ID" value="SMD42106.1"/>
    <property type="molecule type" value="Genomic_DNA"/>
</dbReference>
<feature type="transmembrane region" description="Helical" evidence="2">
    <location>
        <begin position="6"/>
        <end position="23"/>
    </location>
</feature>
<keyword evidence="4" id="KW-1185">Reference proteome</keyword>
<dbReference type="Proteomes" id="UP000192333">
    <property type="component" value="Chromosome I"/>
</dbReference>
<accession>A0A1W2H0T3</accession>
<keyword evidence="2" id="KW-0812">Transmembrane</keyword>
<keyword evidence="2" id="KW-1133">Transmembrane helix</keyword>
<protein>
    <submittedName>
        <fullName evidence="3">Uncharacterized protein</fullName>
    </submittedName>
</protein>
<dbReference type="OrthoDB" id="839573at2"/>
<dbReference type="RefSeq" id="WP_084118947.1">
    <property type="nucleotide sequence ID" value="NZ_LT838813.1"/>
</dbReference>
<dbReference type="AlphaFoldDB" id="A0A1W2H0T3"/>
<evidence type="ECO:0000313" key="3">
    <source>
        <dbReference type="EMBL" id="SMD42106.1"/>
    </source>
</evidence>
<gene>
    <name evidence="3" type="ORF">SAMN00777080_0643</name>
</gene>
<evidence type="ECO:0000313" key="4">
    <source>
        <dbReference type="Proteomes" id="UP000192333"/>
    </source>
</evidence>
<evidence type="ECO:0000256" key="1">
    <source>
        <dbReference type="SAM" id="MobiDB-lite"/>
    </source>
</evidence>
<evidence type="ECO:0000256" key="2">
    <source>
        <dbReference type="SAM" id="Phobius"/>
    </source>
</evidence>
<reference evidence="4" key="1">
    <citation type="submission" date="2017-04" db="EMBL/GenBank/DDBJ databases">
        <authorList>
            <person name="Varghese N."/>
            <person name="Submissions S."/>
        </authorList>
    </citation>
    <scope>NUCLEOTIDE SEQUENCE [LARGE SCALE GENOMIC DNA]</scope>
    <source>
        <strain evidence="4">DSM 16537</strain>
    </source>
</reference>
<organism evidence="3 4">
    <name type="scientific">Aquiflexum balticum DSM 16537</name>
    <dbReference type="NCBI Taxonomy" id="758820"/>
    <lineage>
        <taxon>Bacteria</taxon>
        <taxon>Pseudomonadati</taxon>
        <taxon>Bacteroidota</taxon>
        <taxon>Cytophagia</taxon>
        <taxon>Cytophagales</taxon>
        <taxon>Cyclobacteriaceae</taxon>
        <taxon>Aquiflexum</taxon>
    </lineage>
</organism>
<proteinExistence type="predicted"/>
<feature type="compositionally biased region" description="Basic and acidic residues" evidence="1">
    <location>
        <begin position="65"/>
        <end position="76"/>
    </location>
</feature>
<sequence length="76" mass="8166">MSSLAVDLMLCGIAYVVLIYFVATMTKSKLGRSQNNDDDGDGGIEDFTPPKIDLPPGVIWPSDGPTKKSPKDPIEV</sequence>
<feature type="region of interest" description="Disordered" evidence="1">
    <location>
        <begin position="30"/>
        <end position="76"/>
    </location>
</feature>